<name>A0A7C1B5N4_9EURY</name>
<protein>
    <submittedName>
        <fullName evidence="6">4Fe-4S dicluster domain-containing protein</fullName>
    </submittedName>
</protein>
<evidence type="ECO:0000259" key="5">
    <source>
        <dbReference type="PROSITE" id="PS51379"/>
    </source>
</evidence>
<sequence length="58" mass="5971">MVAVVDPEKCDGCGTCVDECSTEAISIVDNVAVVNADECVDCEVCVDVCPNGAITMSE</sequence>
<dbReference type="PANTHER" id="PTHR43687:SF1">
    <property type="entry name" value="FERREDOXIN III"/>
    <property type="match status" value="1"/>
</dbReference>
<dbReference type="PANTHER" id="PTHR43687">
    <property type="entry name" value="ADENYLYLSULFATE REDUCTASE, BETA SUBUNIT"/>
    <property type="match status" value="1"/>
</dbReference>
<dbReference type="Gene3D" id="3.30.70.20">
    <property type="match status" value="1"/>
</dbReference>
<comment type="caution">
    <text evidence="6">The sequence shown here is derived from an EMBL/GenBank/DDBJ whole genome shotgun (WGS) entry which is preliminary data.</text>
</comment>
<reference evidence="6" key="1">
    <citation type="journal article" date="2020" name="mSystems">
        <title>Genome- and Community-Level Interaction Insights into Carbon Utilization and Element Cycling Functions of Hydrothermarchaeota in Hydrothermal Sediment.</title>
        <authorList>
            <person name="Zhou Z."/>
            <person name="Liu Y."/>
            <person name="Xu W."/>
            <person name="Pan J."/>
            <person name="Luo Z.H."/>
            <person name="Li M."/>
        </authorList>
    </citation>
    <scope>NUCLEOTIDE SEQUENCE [LARGE SCALE GENOMIC DNA]</scope>
    <source>
        <strain evidence="6">HyVt-185</strain>
        <strain evidence="7">HyVt-386</strain>
    </source>
</reference>
<dbReference type="InterPro" id="IPR017900">
    <property type="entry name" value="4Fe4S_Fe_S_CS"/>
</dbReference>
<accession>A0A7C1B5N4</accession>
<dbReference type="GO" id="GO:0051539">
    <property type="term" value="F:4 iron, 4 sulfur cluster binding"/>
    <property type="evidence" value="ECO:0007669"/>
    <property type="project" value="UniProtKB-KW"/>
</dbReference>
<evidence type="ECO:0000313" key="6">
    <source>
        <dbReference type="EMBL" id="HDM35703.1"/>
    </source>
</evidence>
<dbReference type="PROSITE" id="PS51379">
    <property type="entry name" value="4FE4S_FER_2"/>
    <property type="match status" value="2"/>
</dbReference>
<dbReference type="GO" id="GO:0016491">
    <property type="term" value="F:oxidoreductase activity"/>
    <property type="evidence" value="ECO:0007669"/>
    <property type="project" value="UniProtKB-ARBA"/>
</dbReference>
<dbReference type="AlphaFoldDB" id="A0A7C1B5N4"/>
<evidence type="ECO:0000256" key="4">
    <source>
        <dbReference type="ARBA" id="ARBA00023014"/>
    </source>
</evidence>
<dbReference type="Proteomes" id="UP000885936">
    <property type="component" value="Unassembled WGS sequence"/>
</dbReference>
<dbReference type="Proteomes" id="UP000885863">
    <property type="component" value="Unassembled WGS sequence"/>
</dbReference>
<gene>
    <name evidence="6" type="ORF">ENG09_00420</name>
    <name evidence="7" type="ORF">ENI32_06730</name>
</gene>
<dbReference type="EMBL" id="DQZR01000017">
    <property type="protein sequence ID" value="HDM35703.1"/>
    <property type="molecule type" value="Genomic_DNA"/>
</dbReference>
<keyword evidence="3" id="KW-0408">Iron</keyword>
<proteinExistence type="predicted"/>
<feature type="domain" description="4Fe-4S ferredoxin-type" evidence="5">
    <location>
        <begin position="32"/>
        <end position="58"/>
    </location>
</feature>
<evidence type="ECO:0000256" key="3">
    <source>
        <dbReference type="ARBA" id="ARBA00023004"/>
    </source>
</evidence>
<feature type="domain" description="4Fe-4S ferredoxin-type" evidence="5">
    <location>
        <begin position="1"/>
        <end position="30"/>
    </location>
</feature>
<dbReference type="InterPro" id="IPR017896">
    <property type="entry name" value="4Fe4S_Fe-S-bd"/>
</dbReference>
<keyword evidence="2" id="KW-0479">Metal-binding</keyword>
<dbReference type="InterPro" id="IPR050572">
    <property type="entry name" value="Fe-S_Ferredoxin"/>
</dbReference>
<evidence type="ECO:0000256" key="1">
    <source>
        <dbReference type="ARBA" id="ARBA00022485"/>
    </source>
</evidence>
<evidence type="ECO:0000256" key="2">
    <source>
        <dbReference type="ARBA" id="ARBA00022723"/>
    </source>
</evidence>
<dbReference type="Pfam" id="PF14697">
    <property type="entry name" value="Fer4_21"/>
    <property type="match status" value="1"/>
</dbReference>
<keyword evidence="4" id="KW-0411">Iron-sulfur</keyword>
<keyword evidence="1" id="KW-0004">4Fe-4S</keyword>
<evidence type="ECO:0000313" key="7">
    <source>
        <dbReference type="EMBL" id="HEC57556.1"/>
    </source>
</evidence>
<dbReference type="SUPFAM" id="SSF54862">
    <property type="entry name" value="4Fe-4S ferredoxins"/>
    <property type="match status" value="1"/>
</dbReference>
<organism evidence="6">
    <name type="scientific">Candidatus Syntropharchaeum butanivorans</name>
    <dbReference type="NCBI Taxonomy" id="1839936"/>
    <lineage>
        <taxon>Archaea</taxon>
        <taxon>Methanobacteriati</taxon>
        <taxon>Methanobacteriota</taxon>
        <taxon>Stenosarchaea group</taxon>
        <taxon>Methanomicrobia</taxon>
        <taxon>Methanosarcinales</taxon>
        <taxon>ANME-2 cluster</taxon>
        <taxon>Candidatus Syntropharchaeum</taxon>
    </lineage>
</organism>
<dbReference type="GO" id="GO:0046872">
    <property type="term" value="F:metal ion binding"/>
    <property type="evidence" value="ECO:0007669"/>
    <property type="project" value="UniProtKB-KW"/>
</dbReference>
<dbReference type="PROSITE" id="PS00198">
    <property type="entry name" value="4FE4S_FER_1"/>
    <property type="match status" value="1"/>
</dbReference>
<dbReference type="EMBL" id="DRIE01000109">
    <property type="protein sequence ID" value="HEC57556.1"/>
    <property type="molecule type" value="Genomic_DNA"/>
</dbReference>